<keyword evidence="3" id="KW-1185">Reference proteome</keyword>
<evidence type="ECO:0000256" key="1">
    <source>
        <dbReference type="SAM" id="SignalP"/>
    </source>
</evidence>
<dbReference type="PROSITE" id="PS51257">
    <property type="entry name" value="PROKAR_LIPOPROTEIN"/>
    <property type="match status" value="1"/>
</dbReference>
<proteinExistence type="predicted"/>
<accession>A0A9X1PHA1</accession>
<evidence type="ECO:0008006" key="4">
    <source>
        <dbReference type="Google" id="ProtNLM"/>
    </source>
</evidence>
<protein>
    <recommendedName>
        <fullName evidence="4">DUF5640 domain-containing protein</fullName>
    </recommendedName>
</protein>
<sequence length="140" mass="15418">MKSFRIYSLLLLALMAIAACSNDDDDAVQPAPTSVEGTWEGKYGNGTKVPDWFMGFEIDPNGVIHELNEDGKKIGKGVWTISGDQFLSTYHNDIPYNSNYSLKATFIKSQGTLKGTWGFGNKDTDGGTFELVRKGVTNKR</sequence>
<organism evidence="2 3">
    <name type="scientific">Dyadobacter chenwenxiniae</name>
    <dbReference type="NCBI Taxonomy" id="2906456"/>
    <lineage>
        <taxon>Bacteria</taxon>
        <taxon>Pseudomonadati</taxon>
        <taxon>Bacteroidota</taxon>
        <taxon>Cytophagia</taxon>
        <taxon>Cytophagales</taxon>
        <taxon>Spirosomataceae</taxon>
        <taxon>Dyadobacter</taxon>
    </lineage>
</organism>
<gene>
    <name evidence="2" type="ORF">LXM26_03870</name>
</gene>
<keyword evidence="1" id="KW-0732">Signal</keyword>
<feature type="signal peptide" evidence="1">
    <location>
        <begin position="1"/>
        <end position="18"/>
    </location>
</feature>
<comment type="caution">
    <text evidence="2">The sequence shown here is derived from an EMBL/GenBank/DDBJ whole genome shotgun (WGS) entry which is preliminary data.</text>
</comment>
<dbReference type="RefSeq" id="WP_234653491.1">
    <property type="nucleotide sequence ID" value="NZ_CP094997.1"/>
</dbReference>
<name>A0A9X1PHA1_9BACT</name>
<evidence type="ECO:0000313" key="3">
    <source>
        <dbReference type="Proteomes" id="UP001139000"/>
    </source>
</evidence>
<dbReference type="AlphaFoldDB" id="A0A9X1PHA1"/>
<reference evidence="2" key="1">
    <citation type="submission" date="2021-12" db="EMBL/GenBank/DDBJ databases">
        <title>Novel species in genus Dyadobacter.</title>
        <authorList>
            <person name="Ma C."/>
        </authorList>
    </citation>
    <scope>NUCLEOTIDE SEQUENCE</scope>
    <source>
        <strain evidence="2">LJ419</strain>
    </source>
</reference>
<dbReference type="Proteomes" id="UP001139000">
    <property type="component" value="Unassembled WGS sequence"/>
</dbReference>
<dbReference type="EMBL" id="JAJTTC010000001">
    <property type="protein sequence ID" value="MCF0060616.1"/>
    <property type="molecule type" value="Genomic_DNA"/>
</dbReference>
<feature type="chain" id="PRO_5040809111" description="DUF5640 domain-containing protein" evidence="1">
    <location>
        <begin position="19"/>
        <end position="140"/>
    </location>
</feature>
<evidence type="ECO:0000313" key="2">
    <source>
        <dbReference type="EMBL" id="MCF0060616.1"/>
    </source>
</evidence>